<gene>
    <name evidence="1" type="ORF">ANME2D_00535</name>
</gene>
<reference evidence="1 2" key="1">
    <citation type="journal article" date="2013" name="Nature">
        <title>Anaerobic oxidation of methane coupled to nitrate reduction in a novel archaeal lineage.</title>
        <authorList>
            <person name="Haroon M.F."/>
            <person name="Hu S."/>
            <person name="Shi Y."/>
            <person name="Imelfort M."/>
            <person name="Keller J."/>
            <person name="Hugenholtz P."/>
            <person name="Yuan Z."/>
            <person name="Tyson G.W."/>
        </authorList>
    </citation>
    <scope>NUCLEOTIDE SEQUENCE [LARGE SCALE GENOMIC DNA]</scope>
    <source>
        <strain evidence="1 2">ANME-2d</strain>
    </source>
</reference>
<evidence type="ECO:0000313" key="2">
    <source>
        <dbReference type="Proteomes" id="UP000027153"/>
    </source>
</evidence>
<keyword evidence="2" id="KW-1185">Reference proteome</keyword>
<evidence type="ECO:0000313" key="1">
    <source>
        <dbReference type="EMBL" id="KCZ73467.1"/>
    </source>
</evidence>
<dbReference type="AlphaFoldDB" id="A0A062V861"/>
<accession>A0A062V861</accession>
<protein>
    <submittedName>
        <fullName evidence="1">Uncharacterized protein</fullName>
    </submittedName>
</protein>
<name>A0A062V861_9EURY</name>
<dbReference type="Proteomes" id="UP000027153">
    <property type="component" value="Unassembled WGS sequence"/>
</dbReference>
<organism evidence="1 2">
    <name type="scientific">Candidatus Methanoperedens nitratireducens</name>
    <dbReference type="NCBI Taxonomy" id="1392998"/>
    <lineage>
        <taxon>Archaea</taxon>
        <taxon>Methanobacteriati</taxon>
        <taxon>Methanobacteriota</taxon>
        <taxon>Stenosarchaea group</taxon>
        <taxon>Methanomicrobia</taxon>
        <taxon>Methanosarcinales</taxon>
        <taxon>ANME-2 cluster</taxon>
        <taxon>Candidatus Methanoperedentaceae</taxon>
        <taxon>Candidatus Methanoperedens</taxon>
    </lineage>
</organism>
<proteinExistence type="predicted"/>
<sequence length="76" mass="8766">MGEFHDVFKEAQKLPAGAFQDWLCRAYGSMGAALEDAPAPSKGNTLRYLRRSITELCEEWKKEKQYGEHDEEQERS</sequence>
<dbReference type="EMBL" id="JMIY01000001">
    <property type="protein sequence ID" value="KCZ73467.1"/>
    <property type="molecule type" value="Genomic_DNA"/>
</dbReference>
<comment type="caution">
    <text evidence="1">The sequence shown here is derived from an EMBL/GenBank/DDBJ whole genome shotgun (WGS) entry which is preliminary data.</text>
</comment>